<gene>
    <name evidence="2" type="ordered locus">Ppro_2110</name>
</gene>
<dbReference type="RefSeq" id="WP_011735984.1">
    <property type="nucleotide sequence ID" value="NC_008609.1"/>
</dbReference>
<keyword evidence="2" id="KW-0808">Transferase</keyword>
<name>A1AQU8_PELPD</name>
<evidence type="ECO:0000313" key="2">
    <source>
        <dbReference type="EMBL" id="ABK99718.1"/>
    </source>
</evidence>
<dbReference type="Pfam" id="PF00535">
    <property type="entry name" value="Glycos_transf_2"/>
    <property type="match status" value="1"/>
</dbReference>
<dbReference type="STRING" id="338966.Ppro_2110"/>
<feature type="domain" description="Glycosyltransferase 2-like" evidence="1">
    <location>
        <begin position="33"/>
        <end position="151"/>
    </location>
</feature>
<reference evidence="2 3" key="1">
    <citation type="submission" date="2006-10" db="EMBL/GenBank/DDBJ databases">
        <title>Complete sequence of chromosome of Pelobacter propionicus DSM 2379.</title>
        <authorList>
            <consortium name="US DOE Joint Genome Institute"/>
            <person name="Copeland A."/>
            <person name="Lucas S."/>
            <person name="Lapidus A."/>
            <person name="Barry K."/>
            <person name="Detter J.C."/>
            <person name="Glavina del Rio T."/>
            <person name="Hammon N."/>
            <person name="Israni S."/>
            <person name="Dalin E."/>
            <person name="Tice H."/>
            <person name="Pitluck S."/>
            <person name="Saunders E."/>
            <person name="Brettin T."/>
            <person name="Bruce D."/>
            <person name="Han C."/>
            <person name="Tapia R."/>
            <person name="Schmutz J."/>
            <person name="Larimer F."/>
            <person name="Land M."/>
            <person name="Hauser L."/>
            <person name="Kyrpides N."/>
            <person name="Kim E."/>
            <person name="Lovley D."/>
            <person name="Richardson P."/>
        </authorList>
    </citation>
    <scope>NUCLEOTIDE SEQUENCE [LARGE SCALE GENOMIC DNA]</scope>
    <source>
        <strain evidence="3">DSM 2379 / NBRC 103807 / OttBd1</strain>
    </source>
</reference>
<dbReference type="Gene3D" id="3.90.550.10">
    <property type="entry name" value="Spore Coat Polysaccharide Biosynthesis Protein SpsA, Chain A"/>
    <property type="match status" value="1"/>
</dbReference>
<proteinExistence type="predicted"/>
<dbReference type="PANTHER" id="PTHR22916:SF64">
    <property type="entry name" value="TRANSFERASE, PUTATIVE-RELATED"/>
    <property type="match status" value="1"/>
</dbReference>
<accession>A1AQU8</accession>
<evidence type="ECO:0000259" key="1">
    <source>
        <dbReference type="Pfam" id="PF00535"/>
    </source>
</evidence>
<keyword evidence="3" id="KW-1185">Reference proteome</keyword>
<dbReference type="InterPro" id="IPR029044">
    <property type="entry name" value="Nucleotide-diphossugar_trans"/>
</dbReference>
<protein>
    <submittedName>
        <fullName evidence="2">Glycosyl transferase, family 2</fullName>
    </submittedName>
</protein>
<dbReference type="CAZy" id="GT2">
    <property type="family name" value="Glycosyltransferase Family 2"/>
</dbReference>
<dbReference type="InterPro" id="IPR001173">
    <property type="entry name" value="Glyco_trans_2-like"/>
</dbReference>
<dbReference type="eggNOG" id="COG1215">
    <property type="taxonomic scope" value="Bacteria"/>
</dbReference>
<dbReference type="HOGENOM" id="CLU_926727_0_0_7"/>
<dbReference type="EMBL" id="CP000482">
    <property type="protein sequence ID" value="ABK99718.1"/>
    <property type="molecule type" value="Genomic_DNA"/>
</dbReference>
<dbReference type="AlphaFoldDB" id="A1AQU8"/>
<dbReference type="GO" id="GO:0016758">
    <property type="term" value="F:hexosyltransferase activity"/>
    <property type="evidence" value="ECO:0007669"/>
    <property type="project" value="UniProtKB-ARBA"/>
</dbReference>
<dbReference type="CDD" id="cd00761">
    <property type="entry name" value="Glyco_tranf_GTA_type"/>
    <property type="match status" value="1"/>
</dbReference>
<dbReference type="KEGG" id="ppd:Ppro_2110"/>
<evidence type="ECO:0000313" key="3">
    <source>
        <dbReference type="Proteomes" id="UP000006732"/>
    </source>
</evidence>
<organism evidence="2 3">
    <name type="scientific">Pelobacter propionicus (strain DSM 2379 / NBRC 103807 / OttBd1)</name>
    <dbReference type="NCBI Taxonomy" id="338966"/>
    <lineage>
        <taxon>Bacteria</taxon>
        <taxon>Pseudomonadati</taxon>
        <taxon>Thermodesulfobacteriota</taxon>
        <taxon>Desulfuromonadia</taxon>
        <taxon>Desulfuromonadales</taxon>
        <taxon>Desulfuromonadaceae</taxon>
        <taxon>Pelobacter</taxon>
    </lineage>
</organism>
<sequence length="300" mass="34884">MRRALLKKLDALFPFDKRGDCAVPPERDGIRISCIINFYGRLDLLAGILYSLAQQTFPRERFEVVLVEDRGGTDEGRRLADSFSREMNINYVSLDRNFGRMGYSRNFALTRSRGRYVLFLDDDTVIMQEDFLKKLELVFEENRMTDAIVPRGRAAFSLVRDRYAFHDPFFMTSRCCAYRRSVLSELAGFMSDFVGQEDVEFVIRFLLSGKHSLNAPQLEYFHPPLLVPNLRKPQAVGNSFYGLRNRYPLAIWLLVILNCCRHAPLYLLPVRRFREMGRFGLGFLMGVVMSPFKRDGYRYG</sequence>
<dbReference type="PANTHER" id="PTHR22916">
    <property type="entry name" value="GLYCOSYLTRANSFERASE"/>
    <property type="match status" value="1"/>
</dbReference>
<dbReference type="Proteomes" id="UP000006732">
    <property type="component" value="Chromosome"/>
</dbReference>
<dbReference type="SUPFAM" id="SSF53448">
    <property type="entry name" value="Nucleotide-diphospho-sugar transferases"/>
    <property type="match status" value="1"/>
</dbReference>
<dbReference type="OrthoDB" id="5291101at2"/>